<dbReference type="InterPro" id="IPR011009">
    <property type="entry name" value="Kinase-like_dom_sf"/>
</dbReference>
<keyword evidence="3" id="KW-0418">Kinase</keyword>
<evidence type="ECO:0000256" key="1">
    <source>
        <dbReference type="ARBA" id="ARBA00022679"/>
    </source>
</evidence>
<gene>
    <name evidence="9" type="ORF">PVAP13_9KG355200</name>
</gene>
<evidence type="ECO:0000259" key="8">
    <source>
        <dbReference type="PROSITE" id="PS50202"/>
    </source>
</evidence>
<dbReference type="PROSITE" id="PS00107">
    <property type="entry name" value="PROTEIN_KINASE_ATP"/>
    <property type="match status" value="1"/>
</dbReference>
<feature type="domain" description="MSP" evidence="8">
    <location>
        <begin position="333"/>
        <end position="452"/>
    </location>
</feature>
<evidence type="ECO:0000256" key="3">
    <source>
        <dbReference type="ARBA" id="ARBA00022777"/>
    </source>
</evidence>
<dbReference type="InterPro" id="IPR008271">
    <property type="entry name" value="Ser/Thr_kinase_AS"/>
</dbReference>
<dbReference type="PANTHER" id="PTHR45707">
    <property type="entry name" value="C2 CALCIUM/LIPID-BINDING PLANT PHOSPHORIBOSYLTRANSFERASE FAMILY PROTEIN"/>
    <property type="match status" value="1"/>
</dbReference>
<dbReference type="PROSITE" id="PS50202">
    <property type="entry name" value="MSP"/>
    <property type="match status" value="1"/>
</dbReference>
<accession>A0A8T0NN26</accession>
<dbReference type="InterPro" id="IPR000719">
    <property type="entry name" value="Prot_kinase_dom"/>
</dbReference>
<dbReference type="OrthoDB" id="69842at2759"/>
<evidence type="ECO:0000256" key="6">
    <source>
        <dbReference type="RuleBase" id="RU000304"/>
    </source>
</evidence>
<reference evidence="9" key="1">
    <citation type="submission" date="2020-05" db="EMBL/GenBank/DDBJ databases">
        <title>WGS assembly of Panicum virgatum.</title>
        <authorList>
            <person name="Lovell J.T."/>
            <person name="Jenkins J."/>
            <person name="Shu S."/>
            <person name="Juenger T.E."/>
            <person name="Schmutz J."/>
        </authorList>
    </citation>
    <scope>NUCLEOTIDE SEQUENCE</scope>
    <source>
        <strain evidence="9">AP13</strain>
    </source>
</reference>
<sequence length="455" mass="51917">MDFSDVSTVISLPVLVKITDNFSDKKSVGKGAYGEVYKALYNGQEIAVKKLHPLAGLNDEPFDNEFRTLSQIQHQNVVQLIGYCHESRINYVKQDKEIIKATVKERILCFEYMKGGSLEKYIKDDFCDLDWPICYKIIRGACEGLNHLHNELDETIYHLDLKPANILLDEDLTPKLADLGISRVVYTTRTHHTERLTLQGTLGYMPPEYIDHSDISKKFDVYSLGGVIIRLMDGNKCSTRYSGMGAQEYIKHVMENWERRLQGTSRSQPHKIGILQAKMCLDIALRCVERDRSKRPTIKEIVGELEELEAKIKKMSLDQSKGTVGQTRPDTRVVAADPKELRFLFKPRMDISTCLQLTNLTDGFLAFKIKINQSKYYTQPNKGIMEPCSRCYISVTLRAQEAAPPNMQCNDMFIVESANVHEEFTTDEITEECFQDDQVMAGKVEELPIVYVATN</sequence>
<name>A0A8T0NN26_PANVG</name>
<evidence type="ECO:0000313" key="10">
    <source>
        <dbReference type="Proteomes" id="UP000823388"/>
    </source>
</evidence>
<dbReference type="Pfam" id="PF00635">
    <property type="entry name" value="Motile_Sperm"/>
    <property type="match status" value="1"/>
</dbReference>
<dbReference type="SUPFAM" id="SSF49354">
    <property type="entry name" value="PapD-like"/>
    <property type="match status" value="1"/>
</dbReference>
<keyword evidence="1" id="KW-0808">Transferase</keyword>
<feature type="domain" description="Protein kinase" evidence="7">
    <location>
        <begin position="22"/>
        <end position="308"/>
    </location>
</feature>
<dbReference type="Gene3D" id="2.60.40.10">
    <property type="entry name" value="Immunoglobulins"/>
    <property type="match status" value="1"/>
</dbReference>
<evidence type="ECO:0000259" key="7">
    <source>
        <dbReference type="PROSITE" id="PS50011"/>
    </source>
</evidence>
<comment type="similarity">
    <text evidence="6">Belongs to the protein kinase superfamily.</text>
</comment>
<comment type="caution">
    <text evidence="9">The sequence shown here is derived from an EMBL/GenBank/DDBJ whole genome shotgun (WGS) entry which is preliminary data.</text>
</comment>
<evidence type="ECO:0000313" key="9">
    <source>
        <dbReference type="EMBL" id="KAG2550643.1"/>
    </source>
</evidence>
<dbReference type="InterPro" id="IPR013783">
    <property type="entry name" value="Ig-like_fold"/>
</dbReference>
<keyword evidence="6" id="KW-0723">Serine/threonine-protein kinase</keyword>
<evidence type="ECO:0000256" key="2">
    <source>
        <dbReference type="ARBA" id="ARBA00022741"/>
    </source>
</evidence>
<dbReference type="SMART" id="SM00220">
    <property type="entry name" value="S_TKc"/>
    <property type="match status" value="1"/>
</dbReference>
<dbReference type="GO" id="GO:0005524">
    <property type="term" value="F:ATP binding"/>
    <property type="evidence" value="ECO:0007669"/>
    <property type="project" value="UniProtKB-UniRule"/>
</dbReference>
<proteinExistence type="inferred from homology"/>
<dbReference type="InterPro" id="IPR008962">
    <property type="entry name" value="PapD-like_sf"/>
</dbReference>
<dbReference type="AlphaFoldDB" id="A0A8T0NN26"/>
<dbReference type="PANTHER" id="PTHR45707:SF46">
    <property type="entry name" value="PROTEIN KINASE DOMAIN-CONTAINING PROTEIN"/>
    <property type="match status" value="1"/>
</dbReference>
<keyword evidence="4 5" id="KW-0067">ATP-binding</keyword>
<dbReference type="Proteomes" id="UP000823388">
    <property type="component" value="Chromosome 9K"/>
</dbReference>
<keyword evidence="2 5" id="KW-0547">Nucleotide-binding</keyword>
<evidence type="ECO:0000256" key="5">
    <source>
        <dbReference type="PROSITE-ProRule" id="PRU10141"/>
    </source>
</evidence>
<dbReference type="SUPFAM" id="SSF56112">
    <property type="entry name" value="Protein kinase-like (PK-like)"/>
    <property type="match status" value="1"/>
</dbReference>
<protein>
    <recommendedName>
        <fullName evidence="11">Protein kinase domain-containing protein</fullName>
    </recommendedName>
</protein>
<dbReference type="Pfam" id="PF00069">
    <property type="entry name" value="Pkinase"/>
    <property type="match status" value="1"/>
</dbReference>
<dbReference type="GO" id="GO:0004674">
    <property type="term" value="F:protein serine/threonine kinase activity"/>
    <property type="evidence" value="ECO:0007669"/>
    <property type="project" value="UniProtKB-KW"/>
</dbReference>
<dbReference type="Gene3D" id="1.10.510.10">
    <property type="entry name" value="Transferase(Phosphotransferase) domain 1"/>
    <property type="match status" value="1"/>
</dbReference>
<dbReference type="PROSITE" id="PS50011">
    <property type="entry name" value="PROTEIN_KINASE_DOM"/>
    <property type="match status" value="1"/>
</dbReference>
<dbReference type="InterPro" id="IPR017441">
    <property type="entry name" value="Protein_kinase_ATP_BS"/>
</dbReference>
<dbReference type="InterPro" id="IPR000535">
    <property type="entry name" value="MSP_dom"/>
</dbReference>
<evidence type="ECO:0000256" key="4">
    <source>
        <dbReference type="ARBA" id="ARBA00022840"/>
    </source>
</evidence>
<dbReference type="PROSITE" id="PS00108">
    <property type="entry name" value="PROTEIN_KINASE_ST"/>
    <property type="match status" value="1"/>
</dbReference>
<evidence type="ECO:0008006" key="11">
    <source>
        <dbReference type="Google" id="ProtNLM"/>
    </source>
</evidence>
<organism evidence="9 10">
    <name type="scientific">Panicum virgatum</name>
    <name type="common">Blackwell switchgrass</name>
    <dbReference type="NCBI Taxonomy" id="38727"/>
    <lineage>
        <taxon>Eukaryota</taxon>
        <taxon>Viridiplantae</taxon>
        <taxon>Streptophyta</taxon>
        <taxon>Embryophyta</taxon>
        <taxon>Tracheophyta</taxon>
        <taxon>Spermatophyta</taxon>
        <taxon>Magnoliopsida</taxon>
        <taxon>Liliopsida</taxon>
        <taxon>Poales</taxon>
        <taxon>Poaceae</taxon>
        <taxon>PACMAD clade</taxon>
        <taxon>Panicoideae</taxon>
        <taxon>Panicodae</taxon>
        <taxon>Paniceae</taxon>
        <taxon>Panicinae</taxon>
        <taxon>Panicum</taxon>
        <taxon>Panicum sect. Hiantes</taxon>
    </lineage>
</organism>
<feature type="binding site" evidence="5">
    <location>
        <position position="50"/>
    </location>
    <ligand>
        <name>ATP</name>
        <dbReference type="ChEBI" id="CHEBI:30616"/>
    </ligand>
</feature>
<dbReference type="Gene3D" id="3.30.200.20">
    <property type="entry name" value="Phosphorylase Kinase, domain 1"/>
    <property type="match status" value="1"/>
</dbReference>
<keyword evidence="10" id="KW-1185">Reference proteome</keyword>
<dbReference type="EMBL" id="CM029053">
    <property type="protein sequence ID" value="KAG2550643.1"/>
    <property type="molecule type" value="Genomic_DNA"/>
</dbReference>